<dbReference type="SMART" id="SM00849">
    <property type="entry name" value="Lactamase_B"/>
    <property type="match status" value="1"/>
</dbReference>
<evidence type="ECO:0000259" key="1">
    <source>
        <dbReference type="SMART" id="SM00849"/>
    </source>
</evidence>
<accession>A0A6J7GPP5</accession>
<organism evidence="2">
    <name type="scientific">freshwater metagenome</name>
    <dbReference type="NCBI Taxonomy" id="449393"/>
    <lineage>
        <taxon>unclassified sequences</taxon>
        <taxon>metagenomes</taxon>
        <taxon>ecological metagenomes</taxon>
    </lineage>
</organism>
<dbReference type="InterPro" id="IPR001279">
    <property type="entry name" value="Metallo-B-lactamas"/>
</dbReference>
<protein>
    <submittedName>
        <fullName evidence="2">Unannotated protein</fullName>
    </submittedName>
</protein>
<dbReference type="SUPFAM" id="SSF56281">
    <property type="entry name" value="Metallo-hydrolase/oxidoreductase"/>
    <property type="match status" value="1"/>
</dbReference>
<dbReference type="PANTHER" id="PTHR23131:SF4">
    <property type="entry name" value="METALLO-BETA-LACTAMASE SUPERFAMILY POTEIN"/>
    <property type="match status" value="1"/>
</dbReference>
<gene>
    <name evidence="2" type="ORF">UFOPK3564_00843</name>
</gene>
<dbReference type="Pfam" id="PF00753">
    <property type="entry name" value="Lactamase_B"/>
    <property type="match status" value="1"/>
</dbReference>
<dbReference type="InterPro" id="IPR050662">
    <property type="entry name" value="Sec-metab_biosynth-thioest"/>
</dbReference>
<dbReference type="AlphaFoldDB" id="A0A6J7GPP5"/>
<feature type="domain" description="Metallo-beta-lactamase" evidence="1">
    <location>
        <begin position="31"/>
        <end position="254"/>
    </location>
</feature>
<proteinExistence type="predicted"/>
<dbReference type="PANTHER" id="PTHR23131">
    <property type="entry name" value="ENDORIBONUCLEASE LACTB2"/>
    <property type="match status" value="1"/>
</dbReference>
<reference evidence="2" key="1">
    <citation type="submission" date="2020-05" db="EMBL/GenBank/DDBJ databases">
        <authorList>
            <person name="Chiriac C."/>
            <person name="Salcher M."/>
            <person name="Ghai R."/>
            <person name="Kavagutti S V."/>
        </authorList>
    </citation>
    <scope>NUCLEOTIDE SEQUENCE</scope>
</reference>
<evidence type="ECO:0000313" key="2">
    <source>
        <dbReference type="EMBL" id="CAB4905389.1"/>
    </source>
</evidence>
<dbReference type="Gene3D" id="1.10.10.10">
    <property type="entry name" value="Winged helix-like DNA-binding domain superfamily/Winged helix DNA-binding domain"/>
    <property type="match status" value="1"/>
</dbReference>
<dbReference type="EMBL" id="CAFBMK010000033">
    <property type="protein sequence ID" value="CAB4905389.1"/>
    <property type="molecule type" value="Genomic_DNA"/>
</dbReference>
<dbReference type="InterPro" id="IPR036866">
    <property type="entry name" value="RibonucZ/Hydroxyglut_hydro"/>
</dbReference>
<dbReference type="Gene3D" id="3.60.15.10">
    <property type="entry name" value="Ribonuclease Z/Hydroxyacylglutathione hydrolase-like"/>
    <property type="match status" value="1"/>
</dbReference>
<sequence length="340" mass="37083">METAADAPTPSVRIPDGVSPVVLPTPFGVGDVNLWLVESSPLTLVDAGPATALALETLERGLAERGHRVEDLERIVLTHHHADHFGLAGQLVRRSGAEVHAFGGIAGWLGDVGRRSRQEMRFVEERLVRHGLPQEVALGARAADAMVRGYFEAVEVTHPLAEGDVLAFEDREWHVHHRPGHSTSDTVFHDREARALVGGDHLLAHVSSNALISEPLNAAEEAADPTLRLTPLRDYRASLARTREMDLDVVLGGHGVPVTDHRALIDERSAATERRLTRIVDEIAAGHETAFDIARAMWGRTAYVQVHLVMSEVLGHLELLEGDGRIAADEVDGVLRLREV</sequence>
<name>A0A6J7GPP5_9ZZZZ</name>
<dbReference type="InterPro" id="IPR036388">
    <property type="entry name" value="WH-like_DNA-bd_sf"/>
</dbReference>